<evidence type="ECO:0000256" key="3">
    <source>
        <dbReference type="ARBA" id="ARBA00006870"/>
    </source>
</evidence>
<proteinExistence type="inferred from homology"/>
<comment type="similarity">
    <text evidence="3 10">Belongs to the cytochrome c oxidase bacterial subunit CtaF family.</text>
</comment>
<dbReference type="GO" id="GO:0022900">
    <property type="term" value="P:electron transport chain"/>
    <property type="evidence" value="ECO:0007669"/>
    <property type="project" value="InterPro"/>
</dbReference>
<evidence type="ECO:0000256" key="5">
    <source>
        <dbReference type="ARBA" id="ARBA00022692"/>
    </source>
</evidence>
<feature type="transmembrane region" description="Helical" evidence="11">
    <location>
        <begin position="36"/>
        <end position="57"/>
    </location>
</feature>
<keyword evidence="4 10" id="KW-1003">Cell membrane</keyword>
<sequence length="137" mass="15665">MKVEARLFLFLWVFFLIVTGIYLWASLAVYHAVEPIGQTVFILCFAMTLMIWFYLWVIGRKMNSRPEDNKGGEVAQGAGALGFFPPKSMWPFVCSIVCSILVLGPVFGWWLTIMGALIGVWAVCGWCYEYYVGDYRH</sequence>
<dbReference type="Proteomes" id="UP000291933">
    <property type="component" value="Unassembled WGS sequence"/>
</dbReference>
<evidence type="ECO:0000313" key="12">
    <source>
        <dbReference type="EMBL" id="TBT94708.1"/>
    </source>
</evidence>
<dbReference type="PIRSF" id="PIRSF017385">
    <property type="entry name" value="CtaF"/>
    <property type="match status" value="1"/>
</dbReference>
<keyword evidence="7 11" id="KW-1133">Transmembrane helix</keyword>
<dbReference type="GO" id="GO:0005886">
    <property type="term" value="C:plasma membrane"/>
    <property type="evidence" value="ECO:0007669"/>
    <property type="project" value="UniProtKB-SubCell"/>
</dbReference>
<organism evidence="12 13">
    <name type="scientific">Propioniciclava tarda</name>
    <dbReference type="NCBI Taxonomy" id="433330"/>
    <lineage>
        <taxon>Bacteria</taxon>
        <taxon>Bacillati</taxon>
        <taxon>Actinomycetota</taxon>
        <taxon>Actinomycetes</taxon>
        <taxon>Propionibacteriales</taxon>
        <taxon>Propionibacteriaceae</taxon>
        <taxon>Propioniciclava</taxon>
    </lineage>
</organism>
<reference evidence="12 13" key="1">
    <citation type="submission" date="2019-01" db="EMBL/GenBank/DDBJ databases">
        <title>Lactibacter flavus gen. nov., sp. nov., a novel bacterium of the family Propionibacteriaceae isolated from raw milk and dairy products.</title>
        <authorList>
            <person name="Huptas C."/>
            <person name="Wenning M."/>
            <person name="Breitenwieser F."/>
            <person name="Doll E."/>
            <person name="Von Neubeck M."/>
            <person name="Busse H.-J."/>
            <person name="Scherer S."/>
        </authorList>
    </citation>
    <scope>NUCLEOTIDE SEQUENCE [LARGE SCALE GENOMIC DNA]</scope>
    <source>
        <strain evidence="13">DSM 22130 / JCM 15804 / WR061</strain>
    </source>
</reference>
<evidence type="ECO:0000256" key="7">
    <source>
        <dbReference type="ARBA" id="ARBA00022989"/>
    </source>
</evidence>
<evidence type="ECO:0000256" key="2">
    <source>
        <dbReference type="ARBA" id="ARBA00004651"/>
    </source>
</evidence>
<evidence type="ECO:0000256" key="6">
    <source>
        <dbReference type="ARBA" id="ARBA00022967"/>
    </source>
</evidence>
<comment type="caution">
    <text evidence="12">The sequence shown here is derived from an EMBL/GenBank/DDBJ whole genome shotgun (WGS) entry which is preliminary data.</text>
</comment>
<comment type="subcellular location">
    <subcellularLocation>
        <location evidence="2">Cell membrane</location>
        <topology evidence="2">Multi-pass membrane protein</topology>
    </subcellularLocation>
</comment>
<feature type="transmembrane region" description="Helical" evidence="11">
    <location>
        <begin position="89"/>
        <end position="107"/>
    </location>
</feature>
<evidence type="ECO:0000313" key="13">
    <source>
        <dbReference type="Proteomes" id="UP000291933"/>
    </source>
</evidence>
<dbReference type="RefSeq" id="WP_131172213.1">
    <property type="nucleotide sequence ID" value="NZ_FXTL01000010.1"/>
</dbReference>
<evidence type="ECO:0000256" key="4">
    <source>
        <dbReference type="ARBA" id="ARBA00022475"/>
    </source>
</evidence>
<dbReference type="EMBL" id="SDMR01000010">
    <property type="protein sequence ID" value="TBT94708.1"/>
    <property type="molecule type" value="Genomic_DNA"/>
</dbReference>
<feature type="transmembrane region" description="Helical" evidence="11">
    <location>
        <begin position="113"/>
        <end position="132"/>
    </location>
</feature>
<name>A0A4Q9KJX6_PROTD</name>
<protein>
    <recommendedName>
        <fullName evidence="10">Cytochrome c oxidase polypeptide 4</fullName>
        <ecNumber evidence="10">7.1.1.9</ecNumber>
    </recommendedName>
    <alternativeName>
        <fullName evidence="10">Cytochrome aa3 subunit 4</fullName>
    </alternativeName>
    <alternativeName>
        <fullName evidence="10">Cytochrome c oxidase polypeptide IV</fullName>
    </alternativeName>
</protein>
<keyword evidence="6 10" id="KW-1278">Translocase</keyword>
<gene>
    <name evidence="12" type="ORF">ET996_08905</name>
</gene>
<feature type="transmembrane region" description="Helical" evidence="11">
    <location>
        <begin position="7"/>
        <end position="30"/>
    </location>
</feature>
<evidence type="ECO:0000256" key="8">
    <source>
        <dbReference type="ARBA" id="ARBA00023136"/>
    </source>
</evidence>
<evidence type="ECO:0000256" key="10">
    <source>
        <dbReference type="PIRNR" id="PIRNR017385"/>
    </source>
</evidence>
<accession>A0A4Q9KJX6</accession>
<evidence type="ECO:0000256" key="1">
    <source>
        <dbReference type="ARBA" id="ARBA00002536"/>
    </source>
</evidence>
<comment type="catalytic activity">
    <reaction evidence="9 10">
        <text>4 Fe(II)-[cytochrome c] + O2 + 8 H(+)(in) = 4 Fe(III)-[cytochrome c] + 2 H2O + 4 H(+)(out)</text>
        <dbReference type="Rhea" id="RHEA:11436"/>
        <dbReference type="Rhea" id="RHEA-COMP:10350"/>
        <dbReference type="Rhea" id="RHEA-COMP:14399"/>
        <dbReference type="ChEBI" id="CHEBI:15377"/>
        <dbReference type="ChEBI" id="CHEBI:15378"/>
        <dbReference type="ChEBI" id="CHEBI:15379"/>
        <dbReference type="ChEBI" id="CHEBI:29033"/>
        <dbReference type="ChEBI" id="CHEBI:29034"/>
        <dbReference type="EC" id="7.1.1.9"/>
    </reaction>
</comment>
<comment type="function">
    <text evidence="1 10">Part of cytochrome c oxidase, its function is unknown.</text>
</comment>
<dbReference type="InterPro" id="IPR021050">
    <property type="entry name" value="Cyt_c_oxidase_su4_actinobac"/>
</dbReference>
<dbReference type="EC" id="7.1.1.9" evidence="10"/>
<dbReference type="OrthoDB" id="5244617at2"/>
<dbReference type="Pfam" id="PF12270">
    <property type="entry name" value="Cyt_c_ox_IV"/>
    <property type="match status" value="1"/>
</dbReference>
<keyword evidence="5 11" id="KW-0812">Transmembrane</keyword>
<dbReference type="GO" id="GO:0004129">
    <property type="term" value="F:cytochrome-c oxidase activity"/>
    <property type="evidence" value="ECO:0007669"/>
    <property type="project" value="UniProtKB-EC"/>
</dbReference>
<dbReference type="AlphaFoldDB" id="A0A4Q9KJX6"/>
<keyword evidence="13" id="KW-1185">Reference proteome</keyword>
<evidence type="ECO:0000256" key="9">
    <source>
        <dbReference type="ARBA" id="ARBA00047816"/>
    </source>
</evidence>
<keyword evidence="8 10" id="KW-0472">Membrane</keyword>
<comment type="subunit">
    <text evidence="10">Associates with subunits I, II and III to form cytochrome c oxidase.</text>
</comment>
<evidence type="ECO:0000256" key="11">
    <source>
        <dbReference type="SAM" id="Phobius"/>
    </source>
</evidence>